<gene>
    <name evidence="1" type="ORF">LCMAC201_00610</name>
</gene>
<dbReference type="EMBL" id="MK500345">
    <property type="protein sequence ID" value="QBK87159.1"/>
    <property type="molecule type" value="Genomic_DNA"/>
</dbReference>
<accession>A0A481YVN1</accession>
<proteinExistence type="predicted"/>
<protein>
    <submittedName>
        <fullName evidence="1">Uncharacterized protein</fullName>
    </submittedName>
</protein>
<reference evidence="1" key="1">
    <citation type="journal article" date="2019" name="MBio">
        <title>Virus Genomes from Deep Sea Sediments Expand the Ocean Megavirome and Support Independent Origins of Viral Gigantism.</title>
        <authorList>
            <person name="Backstrom D."/>
            <person name="Yutin N."/>
            <person name="Jorgensen S.L."/>
            <person name="Dharamshi J."/>
            <person name="Homa F."/>
            <person name="Zaremba-Niedwiedzka K."/>
            <person name="Spang A."/>
            <person name="Wolf Y.I."/>
            <person name="Koonin E.V."/>
            <person name="Ettema T.J."/>
        </authorList>
    </citation>
    <scope>NUCLEOTIDE SEQUENCE</scope>
</reference>
<evidence type="ECO:0000313" key="1">
    <source>
        <dbReference type="EMBL" id="QBK87159.1"/>
    </source>
</evidence>
<organism evidence="1">
    <name type="scientific">Marseillevirus LCMAC201</name>
    <dbReference type="NCBI Taxonomy" id="2506605"/>
    <lineage>
        <taxon>Viruses</taxon>
        <taxon>Varidnaviria</taxon>
        <taxon>Bamfordvirae</taxon>
        <taxon>Nucleocytoviricota</taxon>
        <taxon>Megaviricetes</taxon>
        <taxon>Pimascovirales</taxon>
        <taxon>Pimascovirales incertae sedis</taxon>
        <taxon>Marseilleviridae</taxon>
    </lineage>
</organism>
<sequence>MWFLKGRPTAIDIQALMVSISGGYQQTSYRFKVDAEPETTKNGKVWIAIAIPWAPHKENGSFKLVDVNLLSLIIQNSSDDGTEVTMLTKDDLQIYERLRSLKTSPDIELVHVQELCQWYLDDIGVATCWIEPGKTYQIDYSHKIAADSCLFLPTRLPTIIMAHKPKVEGKLWVVNGMRTDLPSQLSSNQYDSKLRELLKESQETLDCYTFNEWGWDLDTRIHTENWESSDDDWTSEEEEIET</sequence>
<name>A0A481YVN1_9VIRU</name>